<gene>
    <name evidence="1" type="ORF">BK007_09800</name>
    <name evidence="2" type="ORF">BK009_03690</name>
    <name evidence="3" type="ORF">HG719_04555</name>
</gene>
<dbReference type="Proteomes" id="UP000232631">
    <property type="component" value="Chromosome"/>
</dbReference>
<organism evidence="2 4">
    <name type="scientific">Methanobacterium subterraneum</name>
    <dbReference type="NCBI Taxonomy" id="59277"/>
    <lineage>
        <taxon>Archaea</taxon>
        <taxon>Methanobacteriati</taxon>
        <taxon>Methanobacteriota</taxon>
        <taxon>Methanomada group</taxon>
        <taxon>Methanobacteria</taxon>
        <taxon>Methanobacteriales</taxon>
        <taxon>Methanobacteriaceae</taxon>
        <taxon>Methanobacterium</taxon>
    </lineage>
</organism>
<evidence type="ECO:0000313" key="2">
    <source>
        <dbReference type="EMBL" id="AUB59853.1"/>
    </source>
</evidence>
<evidence type="ECO:0008006" key="7">
    <source>
        <dbReference type="Google" id="ProtNLM"/>
    </source>
</evidence>
<protein>
    <recommendedName>
        <fullName evidence="7">Lipoprotein</fullName>
    </recommendedName>
</protein>
<dbReference type="GeneID" id="35124645"/>
<reference evidence="3 6" key="2">
    <citation type="submission" date="2020-04" db="EMBL/GenBank/DDBJ databases">
        <title>Draft genome of Methanobacterium subterraneum isolated from animal feces.</title>
        <authorList>
            <person name="Ouboter H.T."/>
            <person name="Berger S."/>
            <person name="Gungor E."/>
            <person name="Jetten M.S.M."/>
            <person name="Welte C.U."/>
        </authorList>
    </citation>
    <scope>NUCLEOTIDE SEQUENCE [LARGE SCALE GENOMIC DNA]</scope>
    <source>
        <strain evidence="3">HO_2020</strain>
    </source>
</reference>
<evidence type="ECO:0000313" key="1">
    <source>
        <dbReference type="EMBL" id="AUB56276.1"/>
    </source>
</evidence>
<dbReference type="KEGG" id="msub:BK009_03690"/>
<reference evidence="4 5" key="1">
    <citation type="submission" date="2016-10" db="EMBL/GenBank/DDBJ databases">
        <title>Comparative genomics between deep and shallow subseafloor isolates.</title>
        <authorList>
            <person name="Ishii S."/>
            <person name="Miller J.R."/>
            <person name="Sutton G."/>
            <person name="Suzuki S."/>
            <person name="Methe B."/>
            <person name="Inagaki F."/>
            <person name="Imachi H."/>
        </authorList>
    </citation>
    <scope>NUCLEOTIDE SEQUENCE [LARGE SCALE GENOMIC DNA]</scope>
    <source>
        <strain evidence="2 4">A8p</strain>
        <strain evidence="1 5">MO-MB1</strain>
    </source>
</reference>
<dbReference type="Proteomes" id="UP000232806">
    <property type="component" value="Chromosome"/>
</dbReference>
<accession>A0A2H4VDV9</accession>
<sequence>MLNKKEIGLLVLFVCMVIAVSGCMSSSVKLVVNYQGSWNGTITDSSGTRTIDGTGDKTIDLGNIIGSVKVQVQKKDTSSDTLTASLMRDDKNVTSLSTFAPNGDVTLSVHFTA</sequence>
<accession>A0A2H4VP28</accession>
<evidence type="ECO:0000313" key="6">
    <source>
        <dbReference type="Proteomes" id="UP000591058"/>
    </source>
</evidence>
<name>A0A2H4VP28_9EURY</name>
<evidence type="ECO:0000313" key="5">
    <source>
        <dbReference type="Proteomes" id="UP000232806"/>
    </source>
</evidence>
<dbReference type="RefSeq" id="WP_100906252.1">
    <property type="nucleotide sequence ID" value="NZ_CP017766.1"/>
</dbReference>
<dbReference type="OrthoDB" id="71471at2157"/>
<dbReference type="Proteomes" id="UP000591058">
    <property type="component" value="Unassembled WGS sequence"/>
</dbReference>
<dbReference type="PROSITE" id="PS51257">
    <property type="entry name" value="PROKAR_LIPOPROTEIN"/>
    <property type="match status" value="1"/>
</dbReference>
<evidence type="ECO:0000313" key="3">
    <source>
        <dbReference type="EMBL" id="NMO09107.1"/>
    </source>
</evidence>
<proteinExistence type="predicted"/>
<dbReference type="EMBL" id="CP017766">
    <property type="protein sequence ID" value="AUB56276.1"/>
    <property type="molecule type" value="Genomic_DNA"/>
</dbReference>
<dbReference type="EMBL" id="CP017768">
    <property type="protein sequence ID" value="AUB59853.1"/>
    <property type="molecule type" value="Genomic_DNA"/>
</dbReference>
<evidence type="ECO:0000313" key="4">
    <source>
        <dbReference type="Proteomes" id="UP000232631"/>
    </source>
</evidence>
<dbReference type="EMBL" id="JABBYL010000015">
    <property type="protein sequence ID" value="NMO09107.1"/>
    <property type="molecule type" value="Genomic_DNA"/>
</dbReference>
<keyword evidence="4" id="KW-1185">Reference proteome</keyword>
<dbReference type="AlphaFoldDB" id="A0A2H4VP28"/>